<dbReference type="OrthoDB" id="8021850at2759"/>
<sequence length="290" mass="32907">MMTKTLGKYLSFLFIVCNVIVRGELDKEVQADVLASKAFGGSSPIESSCEAFIDKFAEAAANFTLCSILFASPIQICQSCSKQYLLANDYYQTILHGSPVDWKNRPCRDATLNLDRVHIVKQTGDYINNLWNNCFCSKCFEKALITKNGSLEIIVSNHTKHFQKLADNMLTCEWNTTSGNLSVCSHCNQQYTALNKLYEDLAEDTGEICMDIVDAVNRTRQRWSKDYKCSIRKRDHVAVIIISVIFALIPVVFYPAVYIHSSKKETDLNRQREHQMTTETLVRNSHSSQS</sequence>
<dbReference type="GO" id="GO:0005829">
    <property type="term" value="C:cytosol"/>
    <property type="evidence" value="ECO:0007669"/>
    <property type="project" value="TreeGrafter"/>
</dbReference>
<feature type="chain" id="PRO_5029873324" evidence="3">
    <location>
        <begin position="24"/>
        <end position="290"/>
    </location>
</feature>
<feature type="transmembrane region" description="Helical" evidence="2">
    <location>
        <begin position="237"/>
        <end position="259"/>
    </location>
</feature>
<evidence type="ECO:0000313" key="5">
    <source>
        <dbReference type="Proteomes" id="UP000549394"/>
    </source>
</evidence>
<gene>
    <name evidence="4" type="ORF">DGYR_LOCUS5072</name>
</gene>
<keyword evidence="3" id="KW-0732">Signal</keyword>
<accession>A0A7I8VJK2</accession>
<proteinExistence type="predicted"/>
<name>A0A7I8VJK2_9ANNE</name>
<dbReference type="PANTHER" id="PTHR15644:SF2">
    <property type="entry name" value="OSTEOPETROSIS-ASSOCIATED TRANSMEMBRANE PROTEIN 1"/>
    <property type="match status" value="1"/>
</dbReference>
<keyword evidence="2" id="KW-0812">Transmembrane</keyword>
<keyword evidence="2" id="KW-1133">Transmembrane helix</keyword>
<feature type="compositionally biased region" description="Polar residues" evidence="1">
    <location>
        <begin position="277"/>
        <end position="290"/>
    </location>
</feature>
<evidence type="ECO:0000256" key="1">
    <source>
        <dbReference type="SAM" id="MobiDB-lite"/>
    </source>
</evidence>
<reference evidence="4 5" key="1">
    <citation type="submission" date="2020-08" db="EMBL/GenBank/DDBJ databases">
        <authorList>
            <person name="Hejnol A."/>
        </authorList>
    </citation>
    <scope>NUCLEOTIDE SEQUENCE [LARGE SCALE GENOMIC DNA]</scope>
</reference>
<evidence type="ECO:0000256" key="3">
    <source>
        <dbReference type="SAM" id="SignalP"/>
    </source>
</evidence>
<comment type="caution">
    <text evidence="4">The sequence shown here is derived from an EMBL/GenBank/DDBJ whole genome shotgun (WGS) entry which is preliminary data.</text>
</comment>
<evidence type="ECO:0000256" key="2">
    <source>
        <dbReference type="SAM" id="Phobius"/>
    </source>
</evidence>
<feature type="signal peptide" evidence="3">
    <location>
        <begin position="1"/>
        <end position="23"/>
    </location>
</feature>
<evidence type="ECO:0000313" key="4">
    <source>
        <dbReference type="EMBL" id="CAD5116438.1"/>
    </source>
</evidence>
<keyword evidence="2" id="KW-0472">Membrane</keyword>
<dbReference type="AlphaFoldDB" id="A0A7I8VJK2"/>
<dbReference type="InterPro" id="IPR019172">
    <property type="entry name" value="Osteopetrosis-assoc_TM_1"/>
</dbReference>
<organism evidence="4 5">
    <name type="scientific">Dimorphilus gyrociliatus</name>
    <dbReference type="NCBI Taxonomy" id="2664684"/>
    <lineage>
        <taxon>Eukaryota</taxon>
        <taxon>Metazoa</taxon>
        <taxon>Spiralia</taxon>
        <taxon>Lophotrochozoa</taxon>
        <taxon>Annelida</taxon>
        <taxon>Polychaeta</taxon>
        <taxon>Polychaeta incertae sedis</taxon>
        <taxon>Dinophilidae</taxon>
        <taxon>Dimorphilus</taxon>
    </lineage>
</organism>
<feature type="region of interest" description="Disordered" evidence="1">
    <location>
        <begin position="269"/>
        <end position="290"/>
    </location>
</feature>
<protein>
    <submittedName>
        <fullName evidence="4">DgyrCDS5325</fullName>
    </submittedName>
</protein>
<dbReference type="Pfam" id="PF09777">
    <property type="entry name" value="OSTMP1"/>
    <property type="match status" value="1"/>
</dbReference>
<dbReference type="Proteomes" id="UP000549394">
    <property type="component" value="Unassembled WGS sequence"/>
</dbReference>
<keyword evidence="5" id="KW-1185">Reference proteome</keyword>
<dbReference type="PANTHER" id="PTHR15644">
    <property type="entry name" value="OSTEOPETROSIS ASSOCIATED TRANSMEMBRANE PROTEIN 1"/>
    <property type="match status" value="1"/>
</dbReference>
<dbReference type="EMBL" id="CAJFCJ010000006">
    <property type="protein sequence ID" value="CAD5116438.1"/>
    <property type="molecule type" value="Genomic_DNA"/>
</dbReference>